<comment type="caution">
    <text evidence="2">The sequence shown here is derived from an EMBL/GenBank/DDBJ whole genome shotgun (WGS) entry which is preliminary data.</text>
</comment>
<name>A0A840NGN4_9PSEU</name>
<keyword evidence="3" id="KW-1185">Reference proteome</keyword>
<organism evidence="2 3">
    <name type="scientific">Saccharopolyspora gloriosae</name>
    <dbReference type="NCBI Taxonomy" id="455344"/>
    <lineage>
        <taxon>Bacteria</taxon>
        <taxon>Bacillati</taxon>
        <taxon>Actinomycetota</taxon>
        <taxon>Actinomycetes</taxon>
        <taxon>Pseudonocardiales</taxon>
        <taxon>Pseudonocardiaceae</taxon>
        <taxon>Saccharopolyspora</taxon>
    </lineage>
</organism>
<evidence type="ECO:0000259" key="1">
    <source>
        <dbReference type="PROSITE" id="PS51708"/>
    </source>
</evidence>
<dbReference type="Pfam" id="PF05235">
    <property type="entry name" value="CHAD"/>
    <property type="match status" value="1"/>
</dbReference>
<reference evidence="2 3" key="1">
    <citation type="submission" date="2020-08" db="EMBL/GenBank/DDBJ databases">
        <title>Sequencing the genomes of 1000 actinobacteria strains.</title>
        <authorList>
            <person name="Klenk H.-P."/>
        </authorList>
    </citation>
    <scope>NUCLEOTIDE SEQUENCE [LARGE SCALE GENOMIC DNA]</scope>
    <source>
        <strain evidence="2 3">DSM 45582</strain>
    </source>
</reference>
<dbReference type="PANTHER" id="PTHR39339">
    <property type="entry name" value="SLR1444 PROTEIN"/>
    <property type="match status" value="1"/>
</dbReference>
<dbReference type="EMBL" id="JACHIV010000001">
    <property type="protein sequence ID" value="MBB5067427.1"/>
    <property type="molecule type" value="Genomic_DNA"/>
</dbReference>
<feature type="domain" description="CHAD" evidence="1">
    <location>
        <begin position="20"/>
        <end position="298"/>
    </location>
</feature>
<protein>
    <submittedName>
        <fullName evidence="2">CHAD domain-containing protein</fullName>
    </submittedName>
</protein>
<evidence type="ECO:0000313" key="3">
    <source>
        <dbReference type="Proteomes" id="UP000580474"/>
    </source>
</evidence>
<dbReference type="SMART" id="SM00880">
    <property type="entry name" value="CHAD"/>
    <property type="match status" value="1"/>
</dbReference>
<dbReference type="InterPro" id="IPR007899">
    <property type="entry name" value="CHAD_dom"/>
</dbReference>
<dbReference type="Gene3D" id="1.40.20.10">
    <property type="entry name" value="CHAD domain"/>
    <property type="match status" value="1"/>
</dbReference>
<dbReference type="RefSeq" id="WP_184476949.1">
    <property type="nucleotide sequence ID" value="NZ_JACHIV010000001.1"/>
</dbReference>
<dbReference type="AlphaFoldDB" id="A0A840NGN4"/>
<dbReference type="InterPro" id="IPR038186">
    <property type="entry name" value="CHAD_dom_sf"/>
</dbReference>
<evidence type="ECO:0000313" key="2">
    <source>
        <dbReference type="EMBL" id="MBB5067427.1"/>
    </source>
</evidence>
<dbReference type="PANTHER" id="PTHR39339:SF1">
    <property type="entry name" value="CHAD DOMAIN-CONTAINING PROTEIN"/>
    <property type="match status" value="1"/>
</dbReference>
<proteinExistence type="predicted"/>
<sequence length="307" mass="34578">MNRPFGTSGLPPEPVVAGRTDPIAQHVRAALDARLRTLLEHEPGARSGEEPERLHQMRVSVRRMRAVLKSAGPFLDQRWSEPLREELGWLGRELGEVRDLDVLLGRLRGEASDFEAAQRESAALLFGPLEIEHRAARESLVIALDGQRHRALIDALVDAVQRPLPASDVEHCGPRELRALVAKQYRRVRRTVDEIGTDPTDAELHELRILGKRLRYTAELAEPVLGKPMRQLLGAAKRFQDVLGEHRDACLAERRVLDLLAARGPAPDPAIAFVAGRLVERERSRRLAHREQWHESWRELRGTAAKV</sequence>
<dbReference type="PROSITE" id="PS51708">
    <property type="entry name" value="CHAD"/>
    <property type="match status" value="1"/>
</dbReference>
<gene>
    <name evidence="2" type="ORF">BJ969_000515</name>
</gene>
<dbReference type="Proteomes" id="UP000580474">
    <property type="component" value="Unassembled WGS sequence"/>
</dbReference>
<accession>A0A840NGN4</accession>